<evidence type="ECO:0008006" key="4">
    <source>
        <dbReference type="Google" id="ProtNLM"/>
    </source>
</evidence>
<dbReference type="EMBL" id="RFFH01000001">
    <property type="protein sequence ID" value="RMI35836.1"/>
    <property type="molecule type" value="Genomic_DNA"/>
</dbReference>
<evidence type="ECO:0000256" key="1">
    <source>
        <dbReference type="SAM" id="SignalP"/>
    </source>
</evidence>
<keyword evidence="1" id="KW-0732">Signal</keyword>
<dbReference type="Gene3D" id="3.40.710.10">
    <property type="entry name" value="DD-peptidase/beta-lactamase superfamily"/>
    <property type="match status" value="1"/>
</dbReference>
<proteinExistence type="predicted"/>
<sequence length="288" mass="29481">MRRPRPMILGAGLLLLAAACSSPATVAPSAAPTSTSTAPAGKDITVSVPGTLAADFDDLLPTLHGRAGLALMPVGGTKMATLGDWTTGAAWSTIKVPLVLAVLRHNGDTTTASMSAAITESDNSAADVLWQSLGTPDAAAAAVQAVLRDGGDSTTSVPATRTRPDYSSFGQATWALRDQLRFTAELPCLDDADTVTSLMAKISGSQQWGLGHLEGSEYKGGWGPDANGKYLVRQLGLVGTETGKLAIVLAAQPDSGSFDDGQAMLTKIAAVVSKHLDELPGGSCAPKR</sequence>
<dbReference type="SUPFAM" id="SSF56601">
    <property type="entry name" value="beta-lactamase/transpeptidase-like"/>
    <property type="match status" value="1"/>
</dbReference>
<dbReference type="InterPro" id="IPR012338">
    <property type="entry name" value="Beta-lactam/transpept-like"/>
</dbReference>
<evidence type="ECO:0000313" key="2">
    <source>
        <dbReference type="EMBL" id="RMI35836.1"/>
    </source>
</evidence>
<dbReference type="PROSITE" id="PS51257">
    <property type="entry name" value="PROKAR_LIPOPROTEIN"/>
    <property type="match status" value="1"/>
</dbReference>
<feature type="signal peptide" evidence="1">
    <location>
        <begin position="1"/>
        <end position="26"/>
    </location>
</feature>
<feature type="chain" id="PRO_5038771715" description="Serine hydrolase" evidence="1">
    <location>
        <begin position="27"/>
        <end position="288"/>
    </location>
</feature>
<dbReference type="Proteomes" id="UP000279275">
    <property type="component" value="Unassembled WGS sequence"/>
</dbReference>
<dbReference type="AlphaFoldDB" id="A0A3M2LFH1"/>
<name>A0A3M2LFH1_9NOCA</name>
<reference evidence="2 3" key="1">
    <citation type="submission" date="2018-10" db="EMBL/GenBank/DDBJ databases">
        <title>Isolation from cow dung.</title>
        <authorList>
            <person name="Ling L."/>
        </authorList>
    </citation>
    <scope>NUCLEOTIDE SEQUENCE [LARGE SCALE GENOMIC DNA]</scope>
    <source>
        <strain evidence="2 3">NEAU-LL90</strain>
    </source>
</reference>
<gene>
    <name evidence="2" type="ORF">EBN03_04075</name>
</gene>
<keyword evidence="3" id="KW-1185">Reference proteome</keyword>
<organism evidence="2 3">
    <name type="scientific">Nocardia stercoris</name>
    <dbReference type="NCBI Taxonomy" id="2483361"/>
    <lineage>
        <taxon>Bacteria</taxon>
        <taxon>Bacillati</taxon>
        <taxon>Actinomycetota</taxon>
        <taxon>Actinomycetes</taxon>
        <taxon>Mycobacteriales</taxon>
        <taxon>Nocardiaceae</taxon>
        <taxon>Nocardia</taxon>
    </lineage>
</organism>
<accession>A0A3M2LFH1</accession>
<evidence type="ECO:0000313" key="3">
    <source>
        <dbReference type="Proteomes" id="UP000279275"/>
    </source>
</evidence>
<protein>
    <recommendedName>
        <fullName evidence="4">Serine hydrolase</fullName>
    </recommendedName>
</protein>
<dbReference type="OrthoDB" id="3729831at2"/>
<comment type="caution">
    <text evidence="2">The sequence shown here is derived from an EMBL/GenBank/DDBJ whole genome shotgun (WGS) entry which is preliminary data.</text>
</comment>